<keyword evidence="5" id="KW-1185">Reference proteome</keyword>
<keyword evidence="3" id="KW-0812">Transmembrane</keyword>
<sequence length="205" mass="23219">MKKLLCLLRDFILGQGALALMAFFFAIPLIIYVTVLGKLVPDWAGGISLILLIIGFTVVSEKIMNFEWGTKTKHESLSETSNNFEVERHKNLLGKKLYLAPDVAKSLSQENIAYLKKYGVWLKALETGEINPISEKQKRFLDVCHGTRQPSNSIEIAWYNYKKVNSRLAGGNFGYHKNNYKNETINTQESCNACGRKIDYCICSK</sequence>
<feature type="transmembrane region" description="Helical" evidence="3">
    <location>
        <begin position="43"/>
        <end position="64"/>
    </location>
</feature>
<dbReference type="Pfam" id="PF04219">
    <property type="entry name" value="DUF413"/>
    <property type="match status" value="1"/>
</dbReference>
<evidence type="ECO:0000313" key="4">
    <source>
        <dbReference type="EMBL" id="AEF04892.1"/>
    </source>
</evidence>
<dbReference type="AlphaFoldDB" id="F5Z5G6"/>
<feature type="transmembrane region" description="Helical" evidence="3">
    <location>
        <begin position="12"/>
        <end position="37"/>
    </location>
</feature>
<comment type="similarity">
    <text evidence="1">Belongs to the MaoP family.</text>
</comment>
<dbReference type="HOGENOM" id="CLU_1426904_0_0_6"/>
<keyword evidence="3" id="KW-1133">Transmembrane helix</keyword>
<name>F5Z5G6_ALTNA</name>
<dbReference type="eggNOG" id="COG3085">
    <property type="taxonomic scope" value="Bacteria"/>
</dbReference>
<protein>
    <recommendedName>
        <fullName evidence="2">Macrodomain Ori protein</fullName>
    </recommendedName>
</protein>
<dbReference type="RefSeq" id="WP_013785813.1">
    <property type="nucleotide sequence ID" value="NC_015554.1"/>
</dbReference>
<evidence type="ECO:0000256" key="1">
    <source>
        <dbReference type="ARBA" id="ARBA00093464"/>
    </source>
</evidence>
<evidence type="ECO:0000313" key="5">
    <source>
        <dbReference type="Proteomes" id="UP000000683"/>
    </source>
</evidence>
<evidence type="ECO:0000256" key="2">
    <source>
        <dbReference type="ARBA" id="ARBA00093628"/>
    </source>
</evidence>
<proteinExistence type="inferred from homology"/>
<evidence type="ECO:0000256" key="3">
    <source>
        <dbReference type="SAM" id="Phobius"/>
    </source>
</evidence>
<organism evidence="4 5">
    <name type="scientific">Alteromonas naphthalenivorans</name>
    <dbReference type="NCBI Taxonomy" id="715451"/>
    <lineage>
        <taxon>Bacteria</taxon>
        <taxon>Pseudomonadati</taxon>
        <taxon>Pseudomonadota</taxon>
        <taxon>Gammaproteobacteria</taxon>
        <taxon>Alteromonadales</taxon>
        <taxon>Alteromonadaceae</taxon>
        <taxon>Alteromonas/Salinimonas group</taxon>
        <taxon>Alteromonas</taxon>
    </lineage>
</organism>
<dbReference type="OrthoDB" id="6400110at2"/>
<dbReference type="InterPro" id="IPR007335">
    <property type="entry name" value="DUF413"/>
</dbReference>
<dbReference type="Proteomes" id="UP000000683">
    <property type="component" value="Chromosome"/>
</dbReference>
<reference evidence="4 5" key="1">
    <citation type="journal article" date="2011" name="J. Bacteriol.">
        <title>Complete genome sequence of the polycyclic aromatic hydrocarbon-degrading bacterium Alteromonas sp. strain SN2.</title>
        <authorList>
            <person name="Jin H.M."/>
            <person name="Jeong H."/>
            <person name="Moon E.J."/>
            <person name="Math R.K."/>
            <person name="Lee K."/>
            <person name="Kim H.J."/>
            <person name="Jeon C.O."/>
            <person name="Oh T.K."/>
            <person name="Kim J.F."/>
        </authorList>
    </citation>
    <scope>NUCLEOTIDE SEQUENCE [LARGE SCALE GENOMIC DNA]</scope>
    <source>
        <strain evidence="5">JCM 17741 / KACC 18427 / KCTC 11700BP / SN2</strain>
    </source>
</reference>
<dbReference type="KEGG" id="alt:ambt_16935"/>
<dbReference type="EMBL" id="CP002339">
    <property type="protein sequence ID" value="AEF04892.1"/>
    <property type="molecule type" value="Genomic_DNA"/>
</dbReference>
<keyword evidence="3" id="KW-0472">Membrane</keyword>
<accession>F5Z5G6</accession>
<gene>
    <name evidence="4" type="ordered locus">ambt_16935</name>
</gene>